<feature type="transmembrane region" description="Helical" evidence="2">
    <location>
        <begin position="579"/>
        <end position="607"/>
    </location>
</feature>
<feature type="transmembrane region" description="Helical" evidence="2">
    <location>
        <begin position="331"/>
        <end position="349"/>
    </location>
</feature>
<comment type="function">
    <text evidence="1">Part of the tripartite ATP-independent periplasmic (TRAP) transport system.</text>
</comment>
<feature type="transmembrane region" description="Helical" evidence="2">
    <location>
        <begin position="429"/>
        <end position="448"/>
    </location>
</feature>
<keyword evidence="1" id="KW-1003">Cell membrane</keyword>
<dbReference type="PANTHER" id="PTHR43849">
    <property type="entry name" value="BLL3936 PROTEIN"/>
    <property type="match status" value="1"/>
</dbReference>
<feature type="transmembrane region" description="Helical" evidence="2">
    <location>
        <begin position="64"/>
        <end position="84"/>
    </location>
</feature>
<feature type="transmembrane region" description="Helical" evidence="2">
    <location>
        <begin position="31"/>
        <end position="52"/>
    </location>
</feature>
<dbReference type="GO" id="GO:0005886">
    <property type="term" value="C:plasma membrane"/>
    <property type="evidence" value="ECO:0007669"/>
    <property type="project" value="UniProtKB-SubCell"/>
</dbReference>
<feature type="domain" description="TRAP C4-dicarboxylate transport system permease DctM subunit" evidence="3">
    <location>
        <begin position="104"/>
        <end position="541"/>
    </location>
</feature>
<evidence type="ECO:0000259" key="3">
    <source>
        <dbReference type="Pfam" id="PF06808"/>
    </source>
</evidence>
<evidence type="ECO:0000313" key="6">
    <source>
        <dbReference type="EMBL" id="VFK05928.1"/>
    </source>
</evidence>
<feature type="transmembrane region" description="Helical" evidence="2">
    <location>
        <begin position="549"/>
        <end position="567"/>
    </location>
</feature>
<dbReference type="PANTHER" id="PTHR43849:SF2">
    <property type="entry name" value="BLL3936 PROTEIN"/>
    <property type="match status" value="1"/>
</dbReference>
<dbReference type="InterPro" id="IPR010656">
    <property type="entry name" value="DctM"/>
</dbReference>
<reference evidence="4" key="1">
    <citation type="submission" date="2019-02" db="EMBL/GenBank/DDBJ databases">
        <authorList>
            <person name="Gruber-Vodicka R. H."/>
            <person name="Seah K. B. B."/>
        </authorList>
    </citation>
    <scope>NUCLEOTIDE SEQUENCE</scope>
    <source>
        <strain evidence="6">BECK_SA2B12</strain>
        <strain evidence="5">BECK_SA2B15</strain>
        <strain evidence="4">BECK_SA2B20</strain>
    </source>
</reference>
<evidence type="ECO:0000256" key="1">
    <source>
        <dbReference type="RuleBase" id="RU369079"/>
    </source>
</evidence>
<dbReference type="EMBL" id="CAADFI010000318">
    <property type="protein sequence ID" value="VFK02973.1"/>
    <property type="molecule type" value="Genomic_DNA"/>
</dbReference>
<dbReference type="AlphaFoldDB" id="A0A450VDU8"/>
<protein>
    <submittedName>
        <fullName evidence="4">TRAP transporter, 4TM/12TM fusion protein</fullName>
    </submittedName>
</protein>
<keyword evidence="1" id="KW-0813">Transport</keyword>
<keyword evidence="2" id="KW-0812">Transmembrane</keyword>
<feature type="transmembrane region" description="Helical" evidence="2">
    <location>
        <begin position="90"/>
        <end position="109"/>
    </location>
</feature>
<dbReference type="GO" id="GO:0022857">
    <property type="term" value="F:transmembrane transporter activity"/>
    <property type="evidence" value="ECO:0007669"/>
    <property type="project" value="UniProtKB-UniRule"/>
</dbReference>
<keyword evidence="2" id="KW-0472">Membrane</keyword>
<feature type="transmembrane region" description="Helical" evidence="2">
    <location>
        <begin position="116"/>
        <end position="137"/>
    </location>
</feature>
<evidence type="ECO:0000256" key="2">
    <source>
        <dbReference type="SAM" id="Phobius"/>
    </source>
</evidence>
<dbReference type="Pfam" id="PF06808">
    <property type="entry name" value="DctM"/>
    <property type="match status" value="1"/>
</dbReference>
<keyword evidence="2" id="KW-1133">Transmembrane helix</keyword>
<evidence type="ECO:0000313" key="5">
    <source>
        <dbReference type="EMBL" id="VFK03255.1"/>
    </source>
</evidence>
<dbReference type="EMBL" id="CAADFJ010000313">
    <property type="protein sequence ID" value="VFK05928.1"/>
    <property type="molecule type" value="Genomic_DNA"/>
</dbReference>
<feature type="transmembrane region" description="Helical" evidence="2">
    <location>
        <begin position="157"/>
        <end position="184"/>
    </location>
</feature>
<evidence type="ECO:0000313" key="4">
    <source>
        <dbReference type="EMBL" id="VFK02973.1"/>
    </source>
</evidence>
<keyword evidence="1" id="KW-0997">Cell inner membrane</keyword>
<feature type="transmembrane region" description="Helical" evidence="2">
    <location>
        <begin position="455"/>
        <end position="485"/>
    </location>
</feature>
<dbReference type="InterPro" id="IPR011853">
    <property type="entry name" value="TRAP_DctM-Dct_fused"/>
</dbReference>
<feature type="transmembrane region" description="Helical" evidence="2">
    <location>
        <begin position="282"/>
        <end position="306"/>
    </location>
</feature>
<name>A0A450VDU8_9GAMM</name>
<feature type="transmembrane region" description="Helical" evidence="2">
    <location>
        <begin position="523"/>
        <end position="543"/>
    </location>
</feature>
<proteinExistence type="predicted"/>
<sequence>MMLHRLIALLAGALALFALYVAGFGSFTPSLFRGGVVFFSVILVSLSLIALAREAGDGVLRQGVIAALLALGGLAVAAFSNVQIKMETDIYEPQGLEIGIACVGVAVLLELTRRVWGMSLFLVVWAFVLYALAGQYLPGVLGHTGFGLPEIVDALWYNYAGVFGAPIGIIAELVWVFIVFGIILKGTGASDALLKVSLALTARTRGGPAHGAIVASSLFGALSGASIANVVSTGTFTIPMMKKRGFSPAFAGGIEATASSGGQIVPPIMGAAAFLLAEITGIPYLTVAMAAIIPAALYYLSLFLAVQVEARRLGIAPAGPGETPRLTRNDALAALGFVVPIAVIIGALIRGFSPAFAGFAGTLTAVAVGFVNPEFRRAPQRLLASLGEAGLSAAKLMVAVAAIGVIIGVVNMTGVGLRFAGLIERIGEGSLFLSLVLTMLGAIVLGMGMPTLPAYLIIVAIMGPAFGQLGLEPLVIHLFVLYYAVASSMTPPVALTSYAAAAIAGAHPTATSLMAIRLGAAKYLLPFVFVAYPSLLLMAGFSWGEFLWALPRTVLMIWLAGTAFAGYDRSNLGPVERLLRLAAALLAVTPFVGFQVGGIVLAGGVVARHWGRESGRTDEEMRR</sequence>
<comment type="subcellular location">
    <subcellularLocation>
        <location evidence="1">Cell inner membrane</location>
        <topology evidence="1">Multi-pass membrane protein</topology>
    </subcellularLocation>
</comment>
<gene>
    <name evidence="5" type="ORF">BECKH772A_GA0070896_103131</name>
    <name evidence="4" type="ORF">BECKH772B_GA0070898_103181</name>
    <name evidence="6" type="ORF">BECKH772C_GA0070978_103131</name>
</gene>
<accession>A0A450VDU8</accession>
<organism evidence="4">
    <name type="scientific">Candidatus Kentrum eta</name>
    <dbReference type="NCBI Taxonomy" id="2126337"/>
    <lineage>
        <taxon>Bacteria</taxon>
        <taxon>Pseudomonadati</taxon>
        <taxon>Pseudomonadota</taxon>
        <taxon>Gammaproteobacteria</taxon>
        <taxon>Candidatus Kentrum</taxon>
    </lineage>
</organism>
<dbReference type="NCBIfam" id="TIGR02123">
    <property type="entry name" value="TRAP_fused"/>
    <property type="match status" value="1"/>
</dbReference>
<feature type="transmembrane region" description="Helical" evidence="2">
    <location>
        <begin position="396"/>
        <end position="417"/>
    </location>
</feature>
<dbReference type="EMBL" id="CAADFG010000313">
    <property type="protein sequence ID" value="VFK03255.1"/>
    <property type="molecule type" value="Genomic_DNA"/>
</dbReference>